<evidence type="ECO:0000256" key="2">
    <source>
        <dbReference type="SAM" id="Phobius"/>
    </source>
</evidence>
<feature type="region of interest" description="Disordered" evidence="1">
    <location>
        <begin position="199"/>
        <end position="295"/>
    </location>
</feature>
<comment type="caution">
    <text evidence="4">The sequence shown here is derived from an EMBL/GenBank/DDBJ whole genome shotgun (WGS) entry which is preliminary data.</text>
</comment>
<feature type="region of interest" description="Disordered" evidence="1">
    <location>
        <begin position="1"/>
        <end position="178"/>
    </location>
</feature>
<feature type="compositionally biased region" description="Low complexity" evidence="1">
    <location>
        <begin position="211"/>
        <end position="233"/>
    </location>
</feature>
<gene>
    <name evidence="4" type="ORF">ACFQVC_30485</name>
</gene>
<keyword evidence="2" id="KW-1133">Transmembrane helix</keyword>
<dbReference type="InterPro" id="IPR036366">
    <property type="entry name" value="PGBDSf"/>
</dbReference>
<dbReference type="InterPro" id="IPR002477">
    <property type="entry name" value="Peptidoglycan-bd-like"/>
</dbReference>
<feature type="compositionally biased region" description="Pro residues" evidence="1">
    <location>
        <begin position="148"/>
        <end position="162"/>
    </location>
</feature>
<reference evidence="5" key="1">
    <citation type="journal article" date="2019" name="Int. J. Syst. Evol. Microbiol.">
        <title>The Global Catalogue of Microorganisms (GCM) 10K type strain sequencing project: providing services to taxonomists for standard genome sequencing and annotation.</title>
        <authorList>
            <consortium name="The Broad Institute Genomics Platform"/>
            <consortium name="The Broad Institute Genome Sequencing Center for Infectious Disease"/>
            <person name="Wu L."/>
            <person name="Ma J."/>
        </authorList>
    </citation>
    <scope>NUCLEOTIDE SEQUENCE [LARGE SCALE GENOMIC DNA]</scope>
    <source>
        <strain evidence="5">SYNS20</strain>
    </source>
</reference>
<evidence type="ECO:0000256" key="1">
    <source>
        <dbReference type="SAM" id="MobiDB-lite"/>
    </source>
</evidence>
<keyword evidence="5" id="KW-1185">Reference proteome</keyword>
<dbReference type="InterPro" id="IPR036365">
    <property type="entry name" value="PGBD-like_sf"/>
</dbReference>
<proteinExistence type="predicted"/>
<keyword evidence="2" id="KW-0472">Membrane</keyword>
<sequence length="357" mass="36958">MSARKCPQCGTPRSPDGGPACPCGLRAAEAVRDTRSAEAAAAEDFDPLRIRPYVSLPDSDEPDDGPVEEPDSGPVDKPDDDSEHGTGTGPADTDQPRVSSRPAVHTRHGRESTAAPRPTRDTAPQAPQSAPEQAAEQAAGPTAEPVPEGTPGPAAQPVPEPDPGPHQDRPGRRRTPALLTAAGAALAVVVVTVVATGLFSSDPDRERALPDHPSTAPASTAAATASRTPTHSASPRREPSPSRAAAAPPSSTRSAPPTKSASAPPPPTAAATGTVSTPSRSAAPPVLREGDKGPEVRELQERLRQLYLYGGPANGRYDFLVTDAVTRYQYASQVEGDERGVYGPATRKALESQTKEP</sequence>
<accession>A0ABW2JS99</accession>
<evidence type="ECO:0000313" key="5">
    <source>
        <dbReference type="Proteomes" id="UP001596523"/>
    </source>
</evidence>
<feature type="transmembrane region" description="Helical" evidence="2">
    <location>
        <begin position="177"/>
        <end position="199"/>
    </location>
</feature>
<dbReference type="Gene3D" id="1.10.101.10">
    <property type="entry name" value="PGBD-like superfamily/PGBD"/>
    <property type="match status" value="1"/>
</dbReference>
<dbReference type="SUPFAM" id="SSF47090">
    <property type="entry name" value="PGBD-like"/>
    <property type="match status" value="1"/>
</dbReference>
<feature type="region of interest" description="Disordered" evidence="1">
    <location>
        <begin position="336"/>
        <end position="357"/>
    </location>
</feature>
<evidence type="ECO:0000259" key="3">
    <source>
        <dbReference type="Pfam" id="PF01471"/>
    </source>
</evidence>
<evidence type="ECO:0000313" key="4">
    <source>
        <dbReference type="EMBL" id="MFC7308534.1"/>
    </source>
</evidence>
<dbReference type="RefSeq" id="WP_381836609.1">
    <property type="nucleotide sequence ID" value="NZ_JBHTCF010000016.1"/>
</dbReference>
<feature type="compositionally biased region" description="Low complexity" evidence="1">
    <location>
        <begin position="269"/>
        <end position="279"/>
    </location>
</feature>
<feature type="compositionally biased region" description="Low complexity" evidence="1">
    <location>
        <begin position="123"/>
        <end position="145"/>
    </location>
</feature>
<feature type="domain" description="Peptidoglycan binding-like" evidence="3">
    <location>
        <begin position="293"/>
        <end position="350"/>
    </location>
</feature>
<keyword evidence="2" id="KW-0812">Transmembrane</keyword>
<feature type="compositionally biased region" description="Acidic residues" evidence="1">
    <location>
        <begin position="58"/>
        <end position="71"/>
    </location>
</feature>
<organism evidence="4 5">
    <name type="scientific">Streptomyces monticola</name>
    <dbReference type="NCBI Taxonomy" id="2666263"/>
    <lineage>
        <taxon>Bacteria</taxon>
        <taxon>Bacillati</taxon>
        <taxon>Actinomycetota</taxon>
        <taxon>Actinomycetes</taxon>
        <taxon>Kitasatosporales</taxon>
        <taxon>Streptomycetaceae</taxon>
        <taxon>Streptomyces</taxon>
    </lineage>
</organism>
<feature type="compositionally biased region" description="Low complexity" evidence="1">
    <location>
        <begin position="241"/>
        <end position="262"/>
    </location>
</feature>
<protein>
    <submittedName>
        <fullName evidence="4">Peptidoglycan-binding protein</fullName>
    </submittedName>
</protein>
<feature type="compositionally biased region" description="Basic and acidic residues" evidence="1">
    <location>
        <begin position="348"/>
        <end position="357"/>
    </location>
</feature>
<name>A0ABW2JS99_9ACTN</name>
<dbReference type="EMBL" id="JBHTCF010000016">
    <property type="protein sequence ID" value="MFC7308534.1"/>
    <property type="molecule type" value="Genomic_DNA"/>
</dbReference>
<dbReference type="Proteomes" id="UP001596523">
    <property type="component" value="Unassembled WGS sequence"/>
</dbReference>
<dbReference type="Pfam" id="PF01471">
    <property type="entry name" value="PG_binding_1"/>
    <property type="match status" value="1"/>
</dbReference>